<gene>
    <name evidence="2" type="ORF">LCGC14_1195020</name>
</gene>
<evidence type="ECO:0000313" key="2">
    <source>
        <dbReference type="EMBL" id="KKM94765.1"/>
    </source>
</evidence>
<name>A0A0F9P132_9ZZZZ</name>
<dbReference type="AlphaFoldDB" id="A0A0F9P132"/>
<protein>
    <submittedName>
        <fullName evidence="2">Uncharacterized protein</fullName>
    </submittedName>
</protein>
<keyword evidence="1" id="KW-0472">Membrane</keyword>
<sequence>MEPIIFPIIVGIIISSISGAIIALLNRKWKKRDERKDMVEENTETIKDIQKSIWRLNKTVLIMAKLLDDQTTRIHPELSTGLEDIASELLKETNNS</sequence>
<reference evidence="2" key="1">
    <citation type="journal article" date="2015" name="Nature">
        <title>Complex archaea that bridge the gap between prokaryotes and eukaryotes.</title>
        <authorList>
            <person name="Spang A."/>
            <person name="Saw J.H."/>
            <person name="Jorgensen S.L."/>
            <person name="Zaremba-Niedzwiedzka K."/>
            <person name="Martijn J."/>
            <person name="Lind A.E."/>
            <person name="van Eijk R."/>
            <person name="Schleper C."/>
            <person name="Guy L."/>
            <person name="Ettema T.J."/>
        </authorList>
    </citation>
    <scope>NUCLEOTIDE SEQUENCE</scope>
</reference>
<feature type="transmembrane region" description="Helical" evidence="1">
    <location>
        <begin position="6"/>
        <end position="26"/>
    </location>
</feature>
<accession>A0A0F9P132</accession>
<dbReference type="EMBL" id="LAZR01006096">
    <property type="protein sequence ID" value="KKM94765.1"/>
    <property type="molecule type" value="Genomic_DNA"/>
</dbReference>
<organism evidence="2">
    <name type="scientific">marine sediment metagenome</name>
    <dbReference type="NCBI Taxonomy" id="412755"/>
    <lineage>
        <taxon>unclassified sequences</taxon>
        <taxon>metagenomes</taxon>
        <taxon>ecological metagenomes</taxon>
    </lineage>
</organism>
<proteinExistence type="predicted"/>
<keyword evidence="1" id="KW-1133">Transmembrane helix</keyword>
<evidence type="ECO:0000256" key="1">
    <source>
        <dbReference type="SAM" id="Phobius"/>
    </source>
</evidence>
<keyword evidence="1" id="KW-0812">Transmembrane</keyword>
<comment type="caution">
    <text evidence="2">The sequence shown here is derived from an EMBL/GenBank/DDBJ whole genome shotgun (WGS) entry which is preliminary data.</text>
</comment>